<accession>D2EEP3</accession>
<keyword evidence="1" id="KW-0812">Transmembrane</keyword>
<dbReference type="AlphaFoldDB" id="D2EEP3"/>
<gene>
    <name evidence="2" type="ORF">BJBARM4_0194</name>
</gene>
<feature type="transmembrane region" description="Helical" evidence="1">
    <location>
        <begin position="63"/>
        <end position="80"/>
    </location>
</feature>
<reference evidence="2 3" key="1">
    <citation type="journal article" date="2010" name="Proc. Natl. Acad. Sci. U.S.A.">
        <title>Enigmatic, ultrasmall, uncultivated Archaea.</title>
        <authorList>
            <person name="Baker B.J."/>
            <person name="Comolli L.R."/>
            <person name="Dick G.J."/>
            <person name="Hauser L.J."/>
            <person name="Hyatt D."/>
            <person name="Dill B.D."/>
            <person name="Land M.L."/>
            <person name="Verberkmoes N.C."/>
            <person name="Hettich R.L."/>
            <person name="Banfield J.F."/>
        </authorList>
    </citation>
    <scope>NUCLEOTIDE SEQUENCE [LARGE SCALE GENOMIC DNA]</scope>
</reference>
<dbReference type="Proteomes" id="UP000009375">
    <property type="component" value="Unassembled WGS sequence"/>
</dbReference>
<keyword evidence="1" id="KW-1133">Transmembrane helix</keyword>
<organism evidence="2 3">
    <name type="scientific">Candidatus Parvarchaeum acidiphilum ARMAN-4</name>
    <dbReference type="NCBI Taxonomy" id="662760"/>
    <lineage>
        <taxon>Archaea</taxon>
        <taxon>Candidatus Parvarchaeota</taxon>
        <taxon>Candidatus Parvarchaeum</taxon>
    </lineage>
</organism>
<feature type="transmembrane region" description="Helical" evidence="1">
    <location>
        <begin position="7"/>
        <end position="27"/>
    </location>
</feature>
<evidence type="ECO:0000256" key="1">
    <source>
        <dbReference type="SAM" id="Phobius"/>
    </source>
</evidence>
<feature type="transmembrane region" description="Helical" evidence="1">
    <location>
        <begin position="33"/>
        <end position="51"/>
    </location>
</feature>
<evidence type="ECO:0000313" key="2">
    <source>
        <dbReference type="EMBL" id="EEZ93261.1"/>
    </source>
</evidence>
<sequence length="81" mass="9355">MKTIQIYSLFIVFIISILVVTYLELFFSFGLEMQFALGMVYLIVLVGLVYLSSLKYLYNKHSAIMISTLFLLVLLMVLLSF</sequence>
<proteinExistence type="predicted"/>
<dbReference type="EMBL" id="GG730040">
    <property type="protein sequence ID" value="EEZ93261.1"/>
    <property type="molecule type" value="Genomic_DNA"/>
</dbReference>
<evidence type="ECO:0000313" key="3">
    <source>
        <dbReference type="Proteomes" id="UP000009375"/>
    </source>
</evidence>
<protein>
    <submittedName>
        <fullName evidence="2">Uncharacterized protein</fullName>
    </submittedName>
</protein>
<keyword evidence="1" id="KW-0472">Membrane</keyword>
<name>D2EEP3_PARA4</name>